<protein>
    <recommendedName>
        <fullName evidence="10">Cytochrome P450 family 4 subfamily F member 8</fullName>
    </recommendedName>
</protein>
<evidence type="ECO:0000256" key="5">
    <source>
        <dbReference type="ARBA" id="ARBA00023004"/>
    </source>
</evidence>
<evidence type="ECO:0000256" key="1">
    <source>
        <dbReference type="ARBA" id="ARBA00004370"/>
    </source>
</evidence>
<dbReference type="SUPFAM" id="SSF48264">
    <property type="entry name" value="Cytochrome P450"/>
    <property type="match status" value="1"/>
</dbReference>
<dbReference type="InterPro" id="IPR001128">
    <property type="entry name" value="Cyt_P450"/>
</dbReference>
<accession>A0ABI8AIP3</accession>
<dbReference type="PRINTS" id="PR00463">
    <property type="entry name" value="EP450I"/>
</dbReference>
<keyword evidence="7" id="KW-0503">Monooxygenase</keyword>
<dbReference type="Gene3D" id="1.10.630.10">
    <property type="entry name" value="Cytochrome P450"/>
    <property type="match status" value="1"/>
</dbReference>
<dbReference type="InterPro" id="IPR002401">
    <property type="entry name" value="Cyt_P450_E_grp-I"/>
</dbReference>
<dbReference type="PROSITE" id="PS00086">
    <property type="entry name" value="CYTOCHROME_P450"/>
    <property type="match status" value="1"/>
</dbReference>
<dbReference type="Proteomes" id="UP000823872">
    <property type="component" value="Chromosome A2"/>
</dbReference>
<evidence type="ECO:0000256" key="3">
    <source>
        <dbReference type="ARBA" id="ARBA00022617"/>
    </source>
</evidence>
<keyword evidence="3 7" id="KW-0349">Heme</keyword>
<evidence type="ECO:0000256" key="6">
    <source>
        <dbReference type="ARBA" id="ARBA00023136"/>
    </source>
</evidence>
<dbReference type="InterPro" id="IPR017972">
    <property type="entry name" value="Cyt_P450_CS"/>
</dbReference>
<dbReference type="GeneTree" id="ENSGT00940000155021"/>
<name>A0ABI8AIP3_FELCA</name>
<dbReference type="CDD" id="cd20679">
    <property type="entry name" value="CYP4F"/>
    <property type="match status" value="1"/>
</dbReference>
<evidence type="ECO:0000256" key="2">
    <source>
        <dbReference type="ARBA" id="ARBA00010617"/>
    </source>
</evidence>
<reference evidence="8" key="3">
    <citation type="submission" date="2025-09" db="UniProtKB">
        <authorList>
            <consortium name="Ensembl"/>
        </authorList>
    </citation>
    <scope>IDENTIFICATION</scope>
    <source>
        <strain evidence="8">breed Abyssinian</strain>
    </source>
</reference>
<dbReference type="Pfam" id="PF00067">
    <property type="entry name" value="p450"/>
    <property type="match status" value="1"/>
</dbReference>
<keyword evidence="5 7" id="KW-0408">Iron</keyword>
<evidence type="ECO:0000313" key="8">
    <source>
        <dbReference type="Ensembl" id="ENSFCTP00005059076.1"/>
    </source>
</evidence>
<keyword evidence="9" id="KW-1185">Reference proteome</keyword>
<keyword evidence="4 7" id="KW-0479">Metal-binding</keyword>
<evidence type="ECO:0000256" key="7">
    <source>
        <dbReference type="RuleBase" id="RU000461"/>
    </source>
</evidence>
<dbReference type="InterPro" id="IPR036396">
    <property type="entry name" value="Cyt_P450_sf"/>
</dbReference>
<reference evidence="8" key="2">
    <citation type="submission" date="2025-08" db="UniProtKB">
        <authorList>
            <consortium name="Ensembl"/>
        </authorList>
    </citation>
    <scope>IDENTIFICATION</scope>
    <source>
        <strain evidence="8">breed Abyssinian</strain>
    </source>
</reference>
<organism evidence="8 9">
    <name type="scientific">Felis catus</name>
    <name type="common">Cat</name>
    <name type="synonym">Felis silvestris catus</name>
    <dbReference type="NCBI Taxonomy" id="9685"/>
    <lineage>
        <taxon>Eukaryota</taxon>
        <taxon>Metazoa</taxon>
        <taxon>Chordata</taxon>
        <taxon>Craniata</taxon>
        <taxon>Vertebrata</taxon>
        <taxon>Euteleostomi</taxon>
        <taxon>Mammalia</taxon>
        <taxon>Eutheria</taxon>
        <taxon>Laurasiatheria</taxon>
        <taxon>Carnivora</taxon>
        <taxon>Feliformia</taxon>
        <taxon>Felidae</taxon>
        <taxon>Felinae</taxon>
        <taxon>Felis</taxon>
    </lineage>
</organism>
<keyword evidence="6" id="KW-0472">Membrane</keyword>
<comment type="subcellular location">
    <subcellularLocation>
        <location evidence="1">Membrane</location>
    </subcellularLocation>
</comment>
<reference evidence="8 9" key="1">
    <citation type="submission" date="2021-02" db="EMBL/GenBank/DDBJ databases">
        <title>Safari Cat Assemblies.</title>
        <authorList>
            <person name="Bredemeyer K.R."/>
            <person name="Murphy W.J."/>
        </authorList>
    </citation>
    <scope>NUCLEOTIDE SEQUENCE [LARGE SCALE GENOMIC DNA]</scope>
</reference>
<keyword evidence="7" id="KW-0560">Oxidoreductase</keyword>
<sequence length="523" mass="59777">PSASRMLSLSWLGLGQVAASPWLLLLLVGVFWLLARVLAWSYSFYDTFCRLRCFPHPPKEHWFWCHMGPVSVGGSTGLGHRGGCTFPGVGNGDLGWAHPYFFSITPDDLSLLPATIVPRDKFFYSFLRPWLGDGLLLTAGDKWSHHRRLLTPAFHFEILKSYVKIFNKSADIMHAKWKRLVSEGSTRLDMFEHISLMTLDSLQKCVFSFDSNCQESPSEYIAAILELSALVVKRQRQIFLYPDLLYYLTPDGRRFRRACDLVHNFTDAIIQERRCSLNTEGSHDFLKAKAKAKTLDFIDVLLLAKDEDGKELSHEDIRAEADTFMFGGHDTTASGLSWVLYNLAKHPEYQERCRQEVQELLRDREPKEIEWDDLALLPFLTMCIKESLRLHPPVAVVSRCCTQDVVLPDGRVIPKGVICLVSIFGIHHNPSVWPEPEVYNPFRFDPENIKERSSLAFIPFSAGPRNCLGQTFALTEMKVVLALTLLRFRVLPDKEEPRRKWELILRAEGGLWLRVEPLSSSPQ</sequence>
<proteinExistence type="inferred from homology"/>
<dbReference type="Ensembl" id="ENSFCTT00005087272.1">
    <property type="protein sequence ID" value="ENSFCTP00005059076.1"/>
    <property type="gene ID" value="ENSFCTG00005030643.1"/>
</dbReference>
<comment type="similarity">
    <text evidence="2 7">Belongs to the cytochrome P450 family.</text>
</comment>
<evidence type="ECO:0000313" key="9">
    <source>
        <dbReference type="Proteomes" id="UP000823872"/>
    </source>
</evidence>
<dbReference type="PANTHER" id="PTHR24291">
    <property type="entry name" value="CYTOCHROME P450 FAMILY 4"/>
    <property type="match status" value="1"/>
</dbReference>
<gene>
    <name evidence="8" type="primary">LOC123382514</name>
</gene>
<evidence type="ECO:0008006" key="10">
    <source>
        <dbReference type="Google" id="ProtNLM"/>
    </source>
</evidence>
<evidence type="ECO:0000256" key="4">
    <source>
        <dbReference type="ARBA" id="ARBA00022723"/>
    </source>
</evidence>
<dbReference type="PANTHER" id="PTHR24291:SF141">
    <property type="entry name" value="CYTOCHROME P450 CYP4F13-RELATED"/>
    <property type="match status" value="1"/>
</dbReference>
<dbReference type="PRINTS" id="PR00385">
    <property type="entry name" value="P450"/>
</dbReference>
<dbReference type="InterPro" id="IPR050196">
    <property type="entry name" value="Cytochrome_P450_Monoox"/>
</dbReference>